<accession>A0AAN8PB17</accession>
<evidence type="ECO:0000313" key="1">
    <source>
        <dbReference type="EMBL" id="KAK6624995.1"/>
    </source>
</evidence>
<comment type="caution">
    <text evidence="1">The sequence shown here is derived from an EMBL/GenBank/DDBJ whole genome shotgun (WGS) entry which is preliminary data.</text>
</comment>
<dbReference type="AlphaFoldDB" id="A0AAN8PB17"/>
<dbReference type="EMBL" id="JAWJWE010000037">
    <property type="protein sequence ID" value="KAK6624995.1"/>
    <property type="molecule type" value="Genomic_DNA"/>
</dbReference>
<gene>
    <name evidence="1" type="ORF">RUM43_005286</name>
</gene>
<sequence length="155" mass="18267">MGILIMVWITLKAEQYKINYKLSVDSSAHHQLHVPILAASPDAWRQSIFIEGTFLIKKVAPIGVPILCQRGHLHKCFFFFHIFRGFTSCRLTLPLSRQKNQPYPFSAIKAKEKKNQNDEEEWRMRLIMTIKATWTFWRVGRPQHEMGHNMIERSM</sequence>
<organism evidence="1 2">
    <name type="scientific">Polyplax serrata</name>
    <name type="common">Common mouse louse</name>
    <dbReference type="NCBI Taxonomy" id="468196"/>
    <lineage>
        <taxon>Eukaryota</taxon>
        <taxon>Metazoa</taxon>
        <taxon>Ecdysozoa</taxon>
        <taxon>Arthropoda</taxon>
        <taxon>Hexapoda</taxon>
        <taxon>Insecta</taxon>
        <taxon>Pterygota</taxon>
        <taxon>Neoptera</taxon>
        <taxon>Paraneoptera</taxon>
        <taxon>Psocodea</taxon>
        <taxon>Troctomorpha</taxon>
        <taxon>Phthiraptera</taxon>
        <taxon>Anoplura</taxon>
        <taxon>Polyplacidae</taxon>
        <taxon>Polyplax</taxon>
    </lineage>
</organism>
<dbReference type="Proteomes" id="UP001372834">
    <property type="component" value="Unassembled WGS sequence"/>
</dbReference>
<name>A0AAN8PB17_POLSC</name>
<protein>
    <submittedName>
        <fullName evidence="1">Uncharacterized protein</fullName>
    </submittedName>
</protein>
<reference evidence="1 2" key="1">
    <citation type="submission" date="2023-10" db="EMBL/GenBank/DDBJ databases">
        <title>Genomes of two closely related lineages of the louse Polyplax serrata with different host specificities.</title>
        <authorList>
            <person name="Martinu J."/>
            <person name="Tarabai H."/>
            <person name="Stefka J."/>
            <person name="Hypsa V."/>
        </authorList>
    </citation>
    <scope>NUCLEOTIDE SEQUENCE [LARGE SCALE GENOMIC DNA]</scope>
    <source>
        <strain evidence="1">HR10_N</strain>
    </source>
</reference>
<proteinExistence type="predicted"/>
<evidence type="ECO:0000313" key="2">
    <source>
        <dbReference type="Proteomes" id="UP001372834"/>
    </source>
</evidence>